<dbReference type="EMBL" id="MT143685">
    <property type="protein sequence ID" value="QJB00226.1"/>
    <property type="molecule type" value="Genomic_DNA"/>
</dbReference>
<reference evidence="2" key="1">
    <citation type="submission" date="2020-03" db="EMBL/GenBank/DDBJ databases">
        <title>The deep terrestrial virosphere.</title>
        <authorList>
            <person name="Holmfeldt K."/>
            <person name="Nilsson E."/>
            <person name="Simone D."/>
            <person name="Lopez-Fernandez M."/>
            <person name="Wu X."/>
            <person name="de Brujin I."/>
            <person name="Lundin D."/>
            <person name="Andersson A."/>
            <person name="Bertilsson S."/>
            <person name="Dopson M."/>
        </authorList>
    </citation>
    <scope>NUCLEOTIDE SEQUENCE</scope>
    <source>
        <strain evidence="2">MM171A00654</strain>
    </source>
</reference>
<feature type="compositionally biased region" description="Acidic residues" evidence="1">
    <location>
        <begin position="1"/>
        <end position="14"/>
    </location>
</feature>
<proteinExistence type="predicted"/>
<name>A0A6M3M4Q4_9ZZZZ</name>
<organism evidence="2">
    <name type="scientific">viral metagenome</name>
    <dbReference type="NCBI Taxonomy" id="1070528"/>
    <lineage>
        <taxon>unclassified sequences</taxon>
        <taxon>metagenomes</taxon>
        <taxon>organismal metagenomes</taxon>
    </lineage>
</organism>
<dbReference type="AlphaFoldDB" id="A0A6M3M4Q4"/>
<gene>
    <name evidence="2" type="ORF">MM171A00654_0012</name>
</gene>
<accession>A0A6M3M4Q4</accession>
<protein>
    <submittedName>
        <fullName evidence="2">Uncharacterized protein</fullName>
    </submittedName>
</protein>
<feature type="region of interest" description="Disordered" evidence="1">
    <location>
        <begin position="1"/>
        <end position="26"/>
    </location>
</feature>
<evidence type="ECO:0000256" key="1">
    <source>
        <dbReference type="SAM" id="MobiDB-lite"/>
    </source>
</evidence>
<evidence type="ECO:0000313" key="2">
    <source>
        <dbReference type="EMBL" id="QJB00226.1"/>
    </source>
</evidence>
<sequence length="97" mass="10814">MIEEENETTEEAEEKEPIRGLAKKERKPKYAELTLEDETVVAAAGLGIHVIKGGKRCWVPDTWTQAALGIRMDYVVMLFPEQLLAIPEGPAIPSRIP</sequence>